<dbReference type="EnsemblProtists" id="EOD36212">
    <property type="protein sequence ID" value="EOD36212"/>
    <property type="gene ID" value="EMIHUDRAFT_558114"/>
</dbReference>
<dbReference type="EnsemblProtists" id="EOD12756">
    <property type="protein sequence ID" value="EOD12756"/>
    <property type="gene ID" value="EMIHUDRAFT_558210"/>
</dbReference>
<dbReference type="InterPro" id="IPR016162">
    <property type="entry name" value="Ald_DH_N"/>
</dbReference>
<evidence type="ECO:0000256" key="2">
    <source>
        <dbReference type="PROSITE-ProRule" id="PRU10007"/>
    </source>
</evidence>
<comment type="similarity">
    <text evidence="3">Belongs to the aldehyde dehydrogenase family.</text>
</comment>
<dbReference type="Gene3D" id="3.40.309.10">
    <property type="entry name" value="Aldehyde Dehydrogenase, Chain A, domain 2"/>
    <property type="match status" value="1"/>
</dbReference>
<sequence>MDMLGTLPVASAEDVAAAVGRARVAQAAWAGSTWGARRRLLRTMLRFVTENQRAIARVAVRESGKTMVDAIFGEILVTCEKLKWTIAHGEAALRPERRPTGTLAMTKRAWVEWRPVGVVGAIVPWNYPFHNVFNPVISALFAGNGIVIKVSEYASWSTLYYGRALRAILAAAGAPTDLVQFVTGYGSTGAALVSLGVDKLIFVGSPSVGGHVMRAAAASLTPVVLELGGKDPFVVCDDVSEAELDRIAQVACRGVFQNMGQNCAGPERFFVADAAYAGFCSRVGAIASRLKCGPPLDDAEVDCGAITMGRRQMGHYQALVDDAVSKGARLLVGGYTPSGDDPLAAGSFYPPTVLVDVPESADILQTEIFGPIMCVVRVADCGGAAANDDEAVRLANNCDFALSSCAFAQSAPRARAVAARLEAGMSASNDLEGSTYLSQSLPFGGRKQSGFDRFAGIEGLRGLTTPRAVCDDALEWLPFGMGALLRTAIPPPLQYPSRGGGFDFASGLIELFYGEGVSLKLRGVAKLIGAAAK</sequence>
<dbReference type="PROSITE" id="PS00687">
    <property type="entry name" value="ALDEHYDE_DEHYDR_GLU"/>
    <property type="match status" value="1"/>
</dbReference>
<reference evidence="5" key="2">
    <citation type="submission" date="2024-10" db="UniProtKB">
        <authorList>
            <consortium name="EnsemblProtists"/>
        </authorList>
    </citation>
    <scope>IDENTIFICATION</scope>
</reference>
<dbReference type="STRING" id="2903.R1DMK2"/>
<dbReference type="InterPro" id="IPR016163">
    <property type="entry name" value="Ald_DH_C"/>
</dbReference>
<organism evidence="5 6">
    <name type="scientific">Emiliania huxleyi (strain CCMP1516)</name>
    <dbReference type="NCBI Taxonomy" id="280463"/>
    <lineage>
        <taxon>Eukaryota</taxon>
        <taxon>Haptista</taxon>
        <taxon>Haptophyta</taxon>
        <taxon>Prymnesiophyceae</taxon>
        <taxon>Isochrysidales</taxon>
        <taxon>Noelaerhabdaceae</taxon>
        <taxon>Emiliania</taxon>
    </lineage>
</organism>
<dbReference type="PROSITE" id="PS00070">
    <property type="entry name" value="ALDEHYDE_DEHYDR_CYS"/>
    <property type="match status" value="1"/>
</dbReference>
<proteinExistence type="inferred from homology"/>
<keyword evidence="1 3" id="KW-0560">Oxidoreductase</keyword>
<dbReference type="InterPro" id="IPR016160">
    <property type="entry name" value="Ald_DH_CS_CYS"/>
</dbReference>
<dbReference type="GeneID" id="17281436"/>
<feature type="active site" evidence="2">
    <location>
        <position position="226"/>
    </location>
</feature>
<dbReference type="Proteomes" id="UP000013827">
    <property type="component" value="Unassembled WGS sequence"/>
</dbReference>
<dbReference type="InterPro" id="IPR015590">
    <property type="entry name" value="Aldehyde_DH_dom"/>
</dbReference>
<dbReference type="Gene3D" id="3.40.605.10">
    <property type="entry name" value="Aldehyde Dehydrogenase, Chain A, domain 1"/>
    <property type="match status" value="1"/>
</dbReference>
<dbReference type="KEGG" id="ehx:EMIHUDRAFT_558114"/>
<dbReference type="AlphaFoldDB" id="A0A0D3INC1"/>
<dbReference type="GO" id="GO:0016620">
    <property type="term" value="F:oxidoreductase activity, acting on the aldehyde or oxo group of donors, NAD or NADP as acceptor"/>
    <property type="evidence" value="ECO:0007669"/>
    <property type="project" value="InterPro"/>
</dbReference>
<dbReference type="GeneID" id="17258901"/>
<evidence type="ECO:0000256" key="3">
    <source>
        <dbReference type="RuleBase" id="RU003345"/>
    </source>
</evidence>
<dbReference type="eggNOG" id="KOG2454">
    <property type="taxonomic scope" value="Eukaryota"/>
</dbReference>
<reference evidence="6" key="1">
    <citation type="journal article" date="2013" name="Nature">
        <title>Pan genome of the phytoplankton Emiliania underpins its global distribution.</title>
        <authorList>
            <person name="Read B.A."/>
            <person name="Kegel J."/>
            <person name="Klute M.J."/>
            <person name="Kuo A."/>
            <person name="Lefebvre S.C."/>
            <person name="Maumus F."/>
            <person name="Mayer C."/>
            <person name="Miller J."/>
            <person name="Monier A."/>
            <person name="Salamov A."/>
            <person name="Young J."/>
            <person name="Aguilar M."/>
            <person name="Claverie J.M."/>
            <person name="Frickenhaus S."/>
            <person name="Gonzalez K."/>
            <person name="Herman E.K."/>
            <person name="Lin Y.C."/>
            <person name="Napier J."/>
            <person name="Ogata H."/>
            <person name="Sarno A.F."/>
            <person name="Shmutz J."/>
            <person name="Schroeder D."/>
            <person name="de Vargas C."/>
            <person name="Verret F."/>
            <person name="von Dassow P."/>
            <person name="Valentin K."/>
            <person name="Van de Peer Y."/>
            <person name="Wheeler G."/>
            <person name="Dacks J.B."/>
            <person name="Delwiche C.F."/>
            <person name="Dyhrman S.T."/>
            <person name="Glockner G."/>
            <person name="John U."/>
            <person name="Richards T."/>
            <person name="Worden A.Z."/>
            <person name="Zhang X."/>
            <person name="Grigoriev I.V."/>
            <person name="Allen A.E."/>
            <person name="Bidle K."/>
            <person name="Borodovsky M."/>
            <person name="Bowler C."/>
            <person name="Brownlee C."/>
            <person name="Cock J.M."/>
            <person name="Elias M."/>
            <person name="Gladyshev V.N."/>
            <person name="Groth M."/>
            <person name="Guda C."/>
            <person name="Hadaegh A."/>
            <person name="Iglesias-Rodriguez M.D."/>
            <person name="Jenkins J."/>
            <person name="Jones B.M."/>
            <person name="Lawson T."/>
            <person name="Leese F."/>
            <person name="Lindquist E."/>
            <person name="Lobanov A."/>
            <person name="Lomsadze A."/>
            <person name="Malik S.B."/>
            <person name="Marsh M.E."/>
            <person name="Mackinder L."/>
            <person name="Mock T."/>
            <person name="Mueller-Roeber B."/>
            <person name="Pagarete A."/>
            <person name="Parker M."/>
            <person name="Probert I."/>
            <person name="Quesneville H."/>
            <person name="Raines C."/>
            <person name="Rensing S.A."/>
            <person name="Riano-Pachon D.M."/>
            <person name="Richier S."/>
            <person name="Rokitta S."/>
            <person name="Shiraiwa Y."/>
            <person name="Soanes D.M."/>
            <person name="van der Giezen M."/>
            <person name="Wahlund T.M."/>
            <person name="Williams B."/>
            <person name="Wilson W."/>
            <person name="Wolfe G."/>
            <person name="Wurch L.L."/>
        </authorList>
    </citation>
    <scope>NUCLEOTIDE SEQUENCE</scope>
</reference>
<dbReference type="Pfam" id="PF00171">
    <property type="entry name" value="Aldedh"/>
    <property type="match status" value="1"/>
</dbReference>
<feature type="domain" description="Aldehyde dehydrogenase" evidence="4">
    <location>
        <begin position="3"/>
        <end position="468"/>
    </location>
</feature>
<dbReference type="InterPro" id="IPR029510">
    <property type="entry name" value="Ald_DH_CS_GLU"/>
</dbReference>
<dbReference type="SUPFAM" id="SSF53720">
    <property type="entry name" value="ALDH-like"/>
    <property type="match status" value="1"/>
</dbReference>
<dbReference type="RefSeq" id="XP_005765185.1">
    <property type="nucleotide sequence ID" value="XM_005765128.1"/>
</dbReference>
<protein>
    <recommendedName>
        <fullName evidence="4">Aldehyde dehydrogenase domain-containing protein</fullName>
    </recommendedName>
</protein>
<dbReference type="PANTHER" id="PTHR11699">
    <property type="entry name" value="ALDEHYDE DEHYDROGENASE-RELATED"/>
    <property type="match status" value="1"/>
</dbReference>
<accession>A0A0D3INC1</accession>
<dbReference type="HOGENOM" id="CLU_005391_1_0_1"/>
<name>A0A0D3INC1_EMIH1</name>
<evidence type="ECO:0000313" key="6">
    <source>
        <dbReference type="Proteomes" id="UP000013827"/>
    </source>
</evidence>
<dbReference type="InterPro" id="IPR016161">
    <property type="entry name" value="Ald_DH/histidinol_DH"/>
</dbReference>
<evidence type="ECO:0000256" key="1">
    <source>
        <dbReference type="ARBA" id="ARBA00023002"/>
    </source>
</evidence>
<keyword evidence="6" id="KW-1185">Reference proteome</keyword>
<dbReference type="PaxDb" id="2903-EOD12756"/>
<evidence type="ECO:0000259" key="4">
    <source>
        <dbReference type="Pfam" id="PF00171"/>
    </source>
</evidence>
<evidence type="ECO:0000313" key="5">
    <source>
        <dbReference type="EnsemblProtists" id="EOD12756"/>
    </source>
</evidence>
<dbReference type="RefSeq" id="XP_005788641.1">
    <property type="nucleotide sequence ID" value="XM_005788584.1"/>
</dbReference>
<dbReference type="KEGG" id="ehx:EMIHUDRAFT_558210"/>